<protein>
    <submittedName>
        <fullName evidence="1">Uncharacterized protein</fullName>
    </submittedName>
</protein>
<dbReference type="EMBL" id="CM046392">
    <property type="protein sequence ID" value="KAI8555129.1"/>
    <property type="molecule type" value="Genomic_DNA"/>
</dbReference>
<dbReference type="Proteomes" id="UP001062846">
    <property type="component" value="Chromosome 5"/>
</dbReference>
<sequence length="70" mass="7564">MSRHLNLEAMVDHSGSYTPSASLSSTPSTCVPSSSRAQAPGLLMDAQRKRTRQDGFGDAVDEDELSLRKL</sequence>
<evidence type="ECO:0000313" key="2">
    <source>
        <dbReference type="Proteomes" id="UP001062846"/>
    </source>
</evidence>
<keyword evidence="2" id="KW-1185">Reference proteome</keyword>
<reference evidence="1" key="1">
    <citation type="submission" date="2022-02" db="EMBL/GenBank/DDBJ databases">
        <title>Plant Genome Project.</title>
        <authorList>
            <person name="Zhang R.-G."/>
        </authorList>
    </citation>
    <scope>NUCLEOTIDE SEQUENCE</scope>
    <source>
        <strain evidence="1">AT1</strain>
    </source>
</reference>
<name>A0ACC0NQQ5_RHOML</name>
<accession>A0ACC0NQQ5</accession>
<evidence type="ECO:0000313" key="1">
    <source>
        <dbReference type="EMBL" id="KAI8555129.1"/>
    </source>
</evidence>
<organism evidence="1 2">
    <name type="scientific">Rhododendron molle</name>
    <name type="common">Chinese azalea</name>
    <name type="synonym">Azalea mollis</name>
    <dbReference type="NCBI Taxonomy" id="49168"/>
    <lineage>
        <taxon>Eukaryota</taxon>
        <taxon>Viridiplantae</taxon>
        <taxon>Streptophyta</taxon>
        <taxon>Embryophyta</taxon>
        <taxon>Tracheophyta</taxon>
        <taxon>Spermatophyta</taxon>
        <taxon>Magnoliopsida</taxon>
        <taxon>eudicotyledons</taxon>
        <taxon>Gunneridae</taxon>
        <taxon>Pentapetalae</taxon>
        <taxon>asterids</taxon>
        <taxon>Ericales</taxon>
        <taxon>Ericaceae</taxon>
        <taxon>Ericoideae</taxon>
        <taxon>Rhodoreae</taxon>
        <taxon>Rhododendron</taxon>
    </lineage>
</organism>
<proteinExistence type="predicted"/>
<gene>
    <name evidence="1" type="ORF">RHMOL_Rhmol05G0150300</name>
</gene>
<comment type="caution">
    <text evidence="1">The sequence shown here is derived from an EMBL/GenBank/DDBJ whole genome shotgun (WGS) entry which is preliminary data.</text>
</comment>